<reference evidence="3" key="1">
    <citation type="journal article" date="2019" name="Int. J. Syst. Evol. Microbiol.">
        <title>The Global Catalogue of Microorganisms (GCM) 10K type strain sequencing project: providing services to taxonomists for standard genome sequencing and annotation.</title>
        <authorList>
            <consortium name="The Broad Institute Genomics Platform"/>
            <consortium name="The Broad Institute Genome Sequencing Center for Infectious Disease"/>
            <person name="Wu L."/>
            <person name="Ma J."/>
        </authorList>
    </citation>
    <scope>NUCLEOTIDE SEQUENCE [LARGE SCALE GENOMIC DNA]</scope>
    <source>
        <strain evidence="3">KCTC 42953</strain>
    </source>
</reference>
<proteinExistence type="predicted"/>
<dbReference type="PANTHER" id="PTHR22893">
    <property type="entry name" value="NADH OXIDOREDUCTASE-RELATED"/>
    <property type="match status" value="1"/>
</dbReference>
<dbReference type="InterPro" id="IPR013785">
    <property type="entry name" value="Aldolase_TIM"/>
</dbReference>
<protein>
    <submittedName>
        <fullName evidence="2">NADH:flavin oxidoreductase</fullName>
    </submittedName>
</protein>
<evidence type="ECO:0000313" key="2">
    <source>
        <dbReference type="EMBL" id="MFC3193096.1"/>
    </source>
</evidence>
<dbReference type="RefSeq" id="WP_077409748.1">
    <property type="nucleotide sequence ID" value="NZ_JBHRTS010000001.1"/>
</dbReference>
<dbReference type="SUPFAM" id="SSF51395">
    <property type="entry name" value="FMN-linked oxidoreductases"/>
    <property type="match status" value="1"/>
</dbReference>
<accession>A0ABV7J4K6</accession>
<sequence length="369" mass="40901">MTQALFEPFELGGLRLKNRVVMAPMTRSSSPGHVPNEHNLAYYQRRAANDVGLIITEGTCVGHQAANGYPDVPFFSGDEALAGWQKVVAAVHQAGGRIMPQLWHVGGVRKDCLQPDESVPAYSPSGLLSPNKPNGVAMSQQDIDEVTEAFVQAAVDARQLGFDGVELHGAHGYLLDQFFWKKTNLRTDRYGGDIEARTTFAADIIRGIKKRTGEEFPVVLRFSQWKLQDYNARLADNPKELKRFLQPLVDAGVDVFHCSTRRFWEPEFDGSELNLAGWTKKLTGKPTITVGSVGLDGGFVDEDKRGMAAESGVSTGQFARIERSLQAAEYDLVAVGRCLLQDPQWVHKVRDQQFDDMQPYSAEALKTLY</sequence>
<dbReference type="Proteomes" id="UP001595533">
    <property type="component" value="Unassembled WGS sequence"/>
</dbReference>
<evidence type="ECO:0000259" key="1">
    <source>
        <dbReference type="Pfam" id="PF00724"/>
    </source>
</evidence>
<dbReference type="InterPro" id="IPR001155">
    <property type="entry name" value="OxRdtase_FMN_N"/>
</dbReference>
<dbReference type="CDD" id="cd04747">
    <property type="entry name" value="OYE_like_5_FMN"/>
    <property type="match status" value="1"/>
</dbReference>
<dbReference type="PANTHER" id="PTHR22893:SF55">
    <property type="entry name" value="OXIDOREDUCTASE-RELATED"/>
    <property type="match status" value="1"/>
</dbReference>
<dbReference type="Pfam" id="PF00724">
    <property type="entry name" value="Oxidored_FMN"/>
    <property type="match status" value="1"/>
</dbReference>
<evidence type="ECO:0000313" key="3">
    <source>
        <dbReference type="Proteomes" id="UP001595533"/>
    </source>
</evidence>
<keyword evidence="3" id="KW-1185">Reference proteome</keyword>
<feature type="domain" description="NADH:flavin oxidoreductase/NADH oxidase N-terminal" evidence="1">
    <location>
        <begin position="5"/>
        <end position="352"/>
    </location>
</feature>
<organism evidence="2 3">
    <name type="scientific">Marinicella sediminis</name>
    <dbReference type="NCBI Taxonomy" id="1792834"/>
    <lineage>
        <taxon>Bacteria</taxon>
        <taxon>Pseudomonadati</taxon>
        <taxon>Pseudomonadota</taxon>
        <taxon>Gammaproteobacteria</taxon>
        <taxon>Lysobacterales</taxon>
        <taxon>Marinicellaceae</taxon>
        <taxon>Marinicella</taxon>
    </lineage>
</organism>
<dbReference type="Gene3D" id="3.20.20.70">
    <property type="entry name" value="Aldolase class I"/>
    <property type="match status" value="1"/>
</dbReference>
<dbReference type="EMBL" id="JBHRTS010000001">
    <property type="protein sequence ID" value="MFC3193096.1"/>
    <property type="molecule type" value="Genomic_DNA"/>
</dbReference>
<comment type="caution">
    <text evidence="2">The sequence shown here is derived from an EMBL/GenBank/DDBJ whole genome shotgun (WGS) entry which is preliminary data.</text>
</comment>
<dbReference type="InterPro" id="IPR045247">
    <property type="entry name" value="Oye-like"/>
</dbReference>
<name>A0ABV7J4K6_9GAMM</name>
<gene>
    <name evidence="2" type="ORF">ACFODZ_02465</name>
</gene>